<name>A0AAE1BGA3_9GAST</name>
<keyword evidence="2" id="KW-1185">Reference proteome</keyword>
<evidence type="ECO:0000313" key="1">
    <source>
        <dbReference type="EMBL" id="KAK3804411.1"/>
    </source>
</evidence>
<dbReference type="AlphaFoldDB" id="A0AAE1BGA3"/>
<proteinExistence type="predicted"/>
<evidence type="ECO:0000313" key="2">
    <source>
        <dbReference type="Proteomes" id="UP001283361"/>
    </source>
</evidence>
<sequence>MHGYWRRAGLLPLKLDQFGLQPAGDLTFSVRNFAYDTPHRAVSMVLENITAIPYYFKRFLRDDYVPELHSGSCFLEVIIINVPSHMFVDHLSFCEKKKKGKLLRNFYNNRTMRPEGKLTKRLNAKKSEIDKLTNRHKKIDRG</sequence>
<comment type="caution">
    <text evidence="1">The sequence shown here is derived from an EMBL/GenBank/DDBJ whole genome shotgun (WGS) entry which is preliminary data.</text>
</comment>
<reference evidence="1" key="1">
    <citation type="journal article" date="2023" name="G3 (Bethesda)">
        <title>A reference genome for the long-term kleptoplast-retaining sea slug Elysia crispata morphotype clarki.</title>
        <authorList>
            <person name="Eastman K.E."/>
            <person name="Pendleton A.L."/>
            <person name="Shaikh M.A."/>
            <person name="Suttiyut T."/>
            <person name="Ogas R."/>
            <person name="Tomko P."/>
            <person name="Gavelis G."/>
            <person name="Widhalm J.R."/>
            <person name="Wisecaver J.H."/>
        </authorList>
    </citation>
    <scope>NUCLEOTIDE SEQUENCE</scope>
    <source>
        <strain evidence="1">ECLA1</strain>
    </source>
</reference>
<organism evidence="1 2">
    <name type="scientific">Elysia crispata</name>
    <name type="common">lettuce slug</name>
    <dbReference type="NCBI Taxonomy" id="231223"/>
    <lineage>
        <taxon>Eukaryota</taxon>
        <taxon>Metazoa</taxon>
        <taxon>Spiralia</taxon>
        <taxon>Lophotrochozoa</taxon>
        <taxon>Mollusca</taxon>
        <taxon>Gastropoda</taxon>
        <taxon>Heterobranchia</taxon>
        <taxon>Euthyneura</taxon>
        <taxon>Panpulmonata</taxon>
        <taxon>Sacoglossa</taxon>
        <taxon>Placobranchoidea</taxon>
        <taxon>Plakobranchidae</taxon>
        <taxon>Elysia</taxon>
    </lineage>
</organism>
<accession>A0AAE1BGA3</accession>
<dbReference type="Proteomes" id="UP001283361">
    <property type="component" value="Unassembled WGS sequence"/>
</dbReference>
<gene>
    <name evidence="1" type="ORF">RRG08_006711</name>
</gene>
<protein>
    <submittedName>
        <fullName evidence="1">Uncharacterized protein</fullName>
    </submittedName>
</protein>
<dbReference type="EMBL" id="JAWDGP010000015">
    <property type="protein sequence ID" value="KAK3804411.1"/>
    <property type="molecule type" value="Genomic_DNA"/>
</dbReference>